<dbReference type="RefSeq" id="WP_067684255.1">
    <property type="nucleotide sequence ID" value="NZ_LLZH01000002.1"/>
</dbReference>
<dbReference type="OrthoDB" id="3209715at2"/>
<keyword evidence="2" id="KW-1185">Reference proteome</keyword>
<sequence length="313" mass="35018">MLPGSDDDEFARTCLEQAGVLTVAQAVRLLGRGIARGHVNAGRWRQVCRGIVTTTNGELLRRQQLWAALLLAGRGAALAGVTALAEAGVRGLRDPGIRVLVPAERNRTLRLPGLPSDMPPVRITRTRLLPDEHRQAGSPPRMIVARSVVDAAVWAPTWDAARTVIAASCQQRRVTPAEIFTVLATRRRLPRFALIKATLNDVAGGAEALSEIDFMELCRRFGFPAPDRQERRRDRSGRIRFLDAYWKRWRLHVEIDGSHHIDAGHWESDMIRQNQVWIDGDRILRFPAAMIRSQPEAVAVQLRQALEAAGWRR</sequence>
<gene>
    <name evidence="1" type="ORF">ADL15_01275</name>
</gene>
<dbReference type="EMBL" id="LLZH01000002">
    <property type="protein sequence ID" value="KUL42204.1"/>
    <property type="molecule type" value="Genomic_DNA"/>
</dbReference>
<accession>A0A0X3VC82</accession>
<organism evidence="1 2">
    <name type="scientific">Actinoplanes awajinensis subsp. mycoplanecinus</name>
    <dbReference type="NCBI Taxonomy" id="135947"/>
    <lineage>
        <taxon>Bacteria</taxon>
        <taxon>Bacillati</taxon>
        <taxon>Actinomycetota</taxon>
        <taxon>Actinomycetes</taxon>
        <taxon>Micromonosporales</taxon>
        <taxon>Micromonosporaceae</taxon>
        <taxon>Actinoplanes</taxon>
    </lineage>
</organism>
<name>A0A0X3VC82_9ACTN</name>
<proteinExistence type="predicted"/>
<evidence type="ECO:0000313" key="1">
    <source>
        <dbReference type="EMBL" id="KUL42204.1"/>
    </source>
</evidence>
<reference evidence="1 2" key="1">
    <citation type="submission" date="2015-10" db="EMBL/GenBank/DDBJ databases">
        <authorList>
            <person name="Gilbert D.G."/>
        </authorList>
    </citation>
    <scope>NUCLEOTIDE SEQUENCE [LARGE SCALE GENOMIC DNA]</scope>
    <source>
        <strain evidence="1 2">NRRL B-16712</strain>
    </source>
</reference>
<dbReference type="AlphaFoldDB" id="A0A0X3VC82"/>
<comment type="caution">
    <text evidence="1">The sequence shown here is derived from an EMBL/GenBank/DDBJ whole genome shotgun (WGS) entry which is preliminary data.</text>
</comment>
<evidence type="ECO:0008006" key="3">
    <source>
        <dbReference type="Google" id="ProtNLM"/>
    </source>
</evidence>
<dbReference type="Proteomes" id="UP000053244">
    <property type="component" value="Unassembled WGS sequence"/>
</dbReference>
<protein>
    <recommendedName>
        <fullName evidence="3">DUF559 domain-containing protein</fullName>
    </recommendedName>
</protein>
<evidence type="ECO:0000313" key="2">
    <source>
        <dbReference type="Proteomes" id="UP000053244"/>
    </source>
</evidence>